<keyword evidence="2" id="KW-0315">Glutamine amidotransferase</keyword>
<dbReference type="InterPro" id="IPR017932">
    <property type="entry name" value="GATase_2_dom"/>
</dbReference>
<dbReference type="EMBL" id="FQXN01000003">
    <property type="protein sequence ID" value="SHH37298.1"/>
    <property type="molecule type" value="Genomic_DNA"/>
</dbReference>
<dbReference type="OrthoDB" id="43592at2"/>
<dbReference type="PROSITE" id="PS51278">
    <property type="entry name" value="GATASE_TYPE_2"/>
    <property type="match status" value="1"/>
</dbReference>
<dbReference type="AlphaFoldDB" id="A0A1M5SG81"/>
<protein>
    <submittedName>
        <fullName evidence="2">Glutamine amidotransferase</fullName>
    </submittedName>
</protein>
<dbReference type="GO" id="GO:0016740">
    <property type="term" value="F:transferase activity"/>
    <property type="evidence" value="ECO:0007669"/>
    <property type="project" value="UniProtKB-KW"/>
</dbReference>
<evidence type="ECO:0000313" key="3">
    <source>
        <dbReference type="Proteomes" id="UP000242592"/>
    </source>
</evidence>
<dbReference type="STRING" id="1123380.SAMN02745199_0847"/>
<dbReference type="PANTHER" id="PTHR42824">
    <property type="entry name" value="GLUTAMINE AMIDOTRANSFERASE"/>
    <property type="match status" value="1"/>
</dbReference>
<feature type="domain" description="Glutamine amidotransferase type-2" evidence="1">
    <location>
        <begin position="2"/>
        <end position="215"/>
    </location>
</feature>
<accession>A0A1M5SG81</accession>
<keyword evidence="3" id="KW-1185">Reference proteome</keyword>
<reference evidence="3" key="1">
    <citation type="submission" date="2016-11" db="EMBL/GenBank/DDBJ databases">
        <authorList>
            <person name="Varghese N."/>
            <person name="Submissions S."/>
        </authorList>
    </citation>
    <scope>NUCLEOTIDE SEQUENCE [LARGE SCALE GENOMIC DNA]</scope>
    <source>
        <strain evidence="3">DSM 15807</strain>
    </source>
</reference>
<sequence>MCRMIGFSFEDDTSINELFKMLQDMAKNGIKSPHKHGFGIYAENKNKEILYHKFEEPIYELNVDFPKFKLGIMHARKASPNFPIGYLQIHPFFDEYGNAFCHNGTIYTTPRNNIFKSDSYDYFLKIRDFNSIEKLAKKLKDFINTNDFSGINFLLIKKHKLYAFCYFKSEPEYYTMWYSDNIVSSEALGTHFKKVKKGELLIFENGKLSFKECII</sequence>
<dbReference type="RefSeq" id="WP_073072587.1">
    <property type="nucleotide sequence ID" value="NZ_FQXN01000003.1"/>
</dbReference>
<dbReference type="Proteomes" id="UP000242592">
    <property type="component" value="Unassembled WGS sequence"/>
</dbReference>
<proteinExistence type="predicted"/>
<keyword evidence="2" id="KW-0808">Transferase</keyword>
<name>A0A1M5SG81_9BACT</name>
<gene>
    <name evidence="2" type="ORF">SAMN02745199_0847</name>
</gene>
<organism evidence="2 3">
    <name type="scientific">Thermosipho atlanticus DSM 15807</name>
    <dbReference type="NCBI Taxonomy" id="1123380"/>
    <lineage>
        <taxon>Bacteria</taxon>
        <taxon>Thermotogati</taxon>
        <taxon>Thermotogota</taxon>
        <taxon>Thermotogae</taxon>
        <taxon>Thermotogales</taxon>
        <taxon>Fervidobacteriaceae</taxon>
        <taxon>Thermosipho</taxon>
    </lineage>
</organism>
<dbReference type="Gene3D" id="3.60.20.10">
    <property type="entry name" value="Glutamine Phosphoribosylpyrophosphate, subunit 1, domain 1"/>
    <property type="match status" value="1"/>
</dbReference>
<dbReference type="PANTHER" id="PTHR42824:SF1">
    <property type="entry name" value="GLUTAMINE AMIDOTRANSFERASE YAFJ-RELATED"/>
    <property type="match status" value="1"/>
</dbReference>
<evidence type="ECO:0000313" key="2">
    <source>
        <dbReference type="EMBL" id="SHH37298.1"/>
    </source>
</evidence>
<dbReference type="SUPFAM" id="SSF56235">
    <property type="entry name" value="N-terminal nucleophile aminohydrolases (Ntn hydrolases)"/>
    <property type="match status" value="1"/>
</dbReference>
<evidence type="ECO:0000259" key="1">
    <source>
        <dbReference type="PROSITE" id="PS51278"/>
    </source>
</evidence>
<dbReference type="InterPro" id="IPR029055">
    <property type="entry name" value="Ntn_hydrolases_N"/>
</dbReference>